<feature type="non-terminal residue" evidence="1">
    <location>
        <position position="1"/>
    </location>
</feature>
<dbReference type="AlphaFoldDB" id="G4NAE7"/>
<dbReference type="InParanoid" id="G4NAE7"/>
<dbReference type="EMBL" id="CM001234">
    <property type="protein sequence ID" value="EHA50492.1"/>
    <property type="molecule type" value="Genomic_DNA"/>
</dbReference>
<reference key="2">
    <citation type="submission" date="2011-05" db="EMBL/GenBank/DDBJ databases">
        <title>The Genome Sequence of Magnaporthe oryzae 70-15.</title>
        <authorList>
            <consortium name="The Broad Institute Genome Sequencing Platform"/>
            <person name="Ma L.-J."/>
            <person name="Dead R."/>
            <person name="Young S.K."/>
            <person name="Zeng Q."/>
            <person name="Gargeya S."/>
            <person name="Fitzgerald M."/>
            <person name="Haas B."/>
            <person name="Abouelleil A."/>
            <person name="Alvarado L."/>
            <person name="Arachchi H.M."/>
            <person name="Berlin A."/>
            <person name="Brown A."/>
            <person name="Chapman S.B."/>
            <person name="Chen Z."/>
            <person name="Dunbar C."/>
            <person name="Freedman E."/>
            <person name="Gearin G."/>
            <person name="Gellesch M."/>
            <person name="Goldberg J."/>
            <person name="Griggs A."/>
            <person name="Gujja S."/>
            <person name="Heiman D."/>
            <person name="Howarth C."/>
            <person name="Larson L."/>
            <person name="Lui A."/>
            <person name="MacDonald P.J.P."/>
            <person name="Mehta T."/>
            <person name="Montmayeur A."/>
            <person name="Murphy C."/>
            <person name="Neiman D."/>
            <person name="Pearson M."/>
            <person name="Priest M."/>
            <person name="Roberts A."/>
            <person name="Saif S."/>
            <person name="Shea T."/>
            <person name="Shenoy N."/>
            <person name="Sisk P."/>
            <person name="Stolte C."/>
            <person name="Sykes S."/>
            <person name="Yandava C."/>
            <person name="Wortman J."/>
            <person name="Nusbaum C."/>
            <person name="Birren B."/>
        </authorList>
    </citation>
    <scope>NUCLEOTIDE SEQUENCE</scope>
    <source>
        <strain>70-15</strain>
    </source>
</reference>
<dbReference type="Proteomes" id="UP000009058">
    <property type="component" value="Chromosome 4"/>
</dbReference>
<dbReference type="RefSeq" id="XP_003716811.1">
    <property type="nucleotide sequence ID" value="XM_003716763.1"/>
</dbReference>
<dbReference type="GeneID" id="12985433"/>
<evidence type="ECO:0000313" key="1">
    <source>
        <dbReference type="EMBL" id="EHA50492.1"/>
    </source>
</evidence>
<dbReference type="KEGG" id="mgr:MGG_17136"/>
<proteinExistence type="predicted"/>
<keyword evidence="2" id="KW-1185">Reference proteome</keyword>
<accession>G4NAE7</accession>
<organism evidence="1 2">
    <name type="scientific">Pyricularia oryzae (strain 70-15 / ATCC MYA-4617 / FGSC 8958)</name>
    <name type="common">Rice blast fungus</name>
    <name type="synonym">Magnaporthe oryzae</name>
    <dbReference type="NCBI Taxonomy" id="242507"/>
    <lineage>
        <taxon>Eukaryota</taxon>
        <taxon>Fungi</taxon>
        <taxon>Dikarya</taxon>
        <taxon>Ascomycota</taxon>
        <taxon>Pezizomycotina</taxon>
        <taxon>Sordariomycetes</taxon>
        <taxon>Sordariomycetidae</taxon>
        <taxon>Magnaporthales</taxon>
        <taxon>Pyriculariaceae</taxon>
        <taxon>Pyricularia</taxon>
    </lineage>
</organism>
<gene>
    <name evidence="1" type="ORF">MGG_17136</name>
</gene>
<protein>
    <submittedName>
        <fullName evidence="1">Uncharacterized protein</fullName>
    </submittedName>
</protein>
<name>G4NAE7_PYRO7</name>
<evidence type="ECO:0000313" key="2">
    <source>
        <dbReference type="Proteomes" id="UP000009058"/>
    </source>
</evidence>
<sequence>MRRLLKFYYLPNKSTVLNRWTDRKTKRLPWPFETRDSSQALSFTPYRLQKNQNLWRHRSVTFFPAISRSMHVTRRRRGT</sequence>
<dbReference type="VEuPathDB" id="FungiDB:MGG_17136"/>
<reference evidence="1 2" key="1">
    <citation type="journal article" date="2005" name="Nature">
        <title>The genome sequence of the rice blast fungus Magnaporthe grisea.</title>
        <authorList>
            <person name="Dean R.A."/>
            <person name="Talbot N.J."/>
            <person name="Ebbole D.J."/>
            <person name="Farman M.L."/>
            <person name="Mitchell T.K."/>
            <person name="Orbach M.J."/>
            <person name="Thon M."/>
            <person name="Kulkarni R."/>
            <person name="Xu J.R."/>
            <person name="Pan H."/>
            <person name="Read N.D."/>
            <person name="Lee Y.H."/>
            <person name="Carbone I."/>
            <person name="Brown D."/>
            <person name="Oh Y.Y."/>
            <person name="Donofrio N."/>
            <person name="Jeong J.S."/>
            <person name="Soanes D.M."/>
            <person name="Djonovic S."/>
            <person name="Kolomiets E."/>
            <person name="Rehmeyer C."/>
            <person name="Li W."/>
            <person name="Harding M."/>
            <person name="Kim S."/>
            <person name="Lebrun M.H."/>
            <person name="Bohnert H."/>
            <person name="Coughlan S."/>
            <person name="Butler J."/>
            <person name="Calvo S."/>
            <person name="Ma L.J."/>
            <person name="Nicol R."/>
            <person name="Purcell S."/>
            <person name="Nusbaum C."/>
            <person name="Galagan J.E."/>
            <person name="Birren B.W."/>
        </authorList>
    </citation>
    <scope>NUCLEOTIDE SEQUENCE [LARGE SCALE GENOMIC DNA]</scope>
    <source>
        <strain evidence="2">70-15 / ATCC MYA-4617 / FGSC 8958</strain>
    </source>
</reference>